<dbReference type="Pfam" id="PF02668">
    <property type="entry name" value="TauD"/>
    <property type="match status" value="1"/>
</dbReference>
<dbReference type="GO" id="GO:0051213">
    <property type="term" value="F:dioxygenase activity"/>
    <property type="evidence" value="ECO:0007669"/>
    <property type="project" value="UniProtKB-KW"/>
</dbReference>
<protein>
    <submittedName>
        <fullName evidence="5">TauD/TfdA family dioxygenase</fullName>
    </submittedName>
</protein>
<dbReference type="EMBL" id="JAGEOJ010000020">
    <property type="protein sequence ID" value="MBO2453290.1"/>
    <property type="molecule type" value="Genomic_DNA"/>
</dbReference>
<dbReference type="RefSeq" id="WP_208261320.1">
    <property type="nucleotide sequence ID" value="NZ_JAGEOJ010000020.1"/>
</dbReference>
<gene>
    <name evidence="5" type="ORF">J4573_39775</name>
</gene>
<accession>A0A939PJ03</accession>
<dbReference type="SUPFAM" id="SSF51197">
    <property type="entry name" value="Clavaminate synthase-like"/>
    <property type="match status" value="1"/>
</dbReference>
<evidence type="ECO:0000313" key="5">
    <source>
        <dbReference type="EMBL" id="MBO2453290.1"/>
    </source>
</evidence>
<evidence type="ECO:0000256" key="3">
    <source>
        <dbReference type="ARBA" id="ARBA00023004"/>
    </source>
</evidence>
<dbReference type="PANTHER" id="PTHR10696">
    <property type="entry name" value="GAMMA-BUTYROBETAINE HYDROXYLASE-RELATED"/>
    <property type="match status" value="1"/>
</dbReference>
<sequence>MVPKSKDDASAAAGDALPVAPRVIAVQSEGGTAWVAAHRDMVEAAVHKDGAVVLRGLGVASTADVAKVADALGIGRMAEPERFASRTYHPDGVRSSSQWPADEPMCMHHELSYADEIPGRTLFGCLTAPAEGGDTAVADSRTVLASLPARLVGRFEREGWLLTRMYDEVGVSWTEVFGTKDRAVVEAYCAAALIEHEWLPGSRLLTRQRRAAIVRHPRTGDRVWFNQVAFLNERTLDPIIRHRLIEIYGSSGLPFNTAFGDGGALSDDDVEAINLAYREASVARPWQDGDVLLVDNLRMAHARDPYDGYREVVVVLGDPVRLPEHVLPCPSPRGEGLGLAVPARGA</sequence>
<comment type="cofactor">
    <cofactor evidence="1">
        <name>Fe(2+)</name>
        <dbReference type="ChEBI" id="CHEBI:29033"/>
    </cofactor>
</comment>
<evidence type="ECO:0000313" key="6">
    <source>
        <dbReference type="Proteomes" id="UP000669179"/>
    </source>
</evidence>
<name>A0A939PJ03_9ACTN</name>
<keyword evidence="5" id="KW-0223">Dioxygenase</keyword>
<keyword evidence="3" id="KW-0408">Iron</keyword>
<comment type="caution">
    <text evidence="5">The sequence shown here is derived from an EMBL/GenBank/DDBJ whole genome shotgun (WGS) entry which is preliminary data.</text>
</comment>
<feature type="domain" description="TauD/TfdA-like" evidence="4">
    <location>
        <begin position="36"/>
        <end position="312"/>
    </location>
</feature>
<evidence type="ECO:0000256" key="1">
    <source>
        <dbReference type="ARBA" id="ARBA00001954"/>
    </source>
</evidence>
<dbReference type="PANTHER" id="PTHR10696:SF21">
    <property type="entry name" value="TAUD_TFDA-LIKE DOMAIN-CONTAINING PROTEIN"/>
    <property type="match status" value="1"/>
</dbReference>
<dbReference type="InterPro" id="IPR042098">
    <property type="entry name" value="TauD-like_sf"/>
</dbReference>
<dbReference type="InterPro" id="IPR050411">
    <property type="entry name" value="AlphaKG_dependent_hydroxylases"/>
</dbReference>
<reference evidence="5" key="1">
    <citation type="submission" date="2021-03" db="EMBL/GenBank/DDBJ databases">
        <authorList>
            <person name="Kanchanasin P."/>
            <person name="Saeng-In P."/>
            <person name="Phongsopitanun W."/>
            <person name="Yuki M."/>
            <person name="Kudo T."/>
            <person name="Ohkuma M."/>
            <person name="Tanasupawat S."/>
        </authorList>
    </citation>
    <scope>NUCLEOTIDE SEQUENCE</scope>
    <source>
        <strain evidence="5">GKU 128</strain>
    </source>
</reference>
<organism evidence="5 6">
    <name type="scientific">Actinomadura barringtoniae</name>
    <dbReference type="NCBI Taxonomy" id="1427535"/>
    <lineage>
        <taxon>Bacteria</taxon>
        <taxon>Bacillati</taxon>
        <taxon>Actinomycetota</taxon>
        <taxon>Actinomycetes</taxon>
        <taxon>Streptosporangiales</taxon>
        <taxon>Thermomonosporaceae</taxon>
        <taxon>Actinomadura</taxon>
    </lineage>
</organism>
<dbReference type="AlphaFoldDB" id="A0A939PJ03"/>
<dbReference type="Gene3D" id="3.60.130.10">
    <property type="entry name" value="Clavaminate synthase-like"/>
    <property type="match status" value="1"/>
</dbReference>
<evidence type="ECO:0000259" key="4">
    <source>
        <dbReference type="Pfam" id="PF02668"/>
    </source>
</evidence>
<dbReference type="Proteomes" id="UP000669179">
    <property type="component" value="Unassembled WGS sequence"/>
</dbReference>
<keyword evidence="6" id="KW-1185">Reference proteome</keyword>
<evidence type="ECO:0000256" key="2">
    <source>
        <dbReference type="ARBA" id="ARBA00023002"/>
    </source>
</evidence>
<dbReference type="InterPro" id="IPR003819">
    <property type="entry name" value="TauD/TfdA-like"/>
</dbReference>
<proteinExistence type="predicted"/>
<keyword evidence="2" id="KW-0560">Oxidoreductase</keyword>